<dbReference type="GO" id="GO:0046872">
    <property type="term" value="F:metal ion binding"/>
    <property type="evidence" value="ECO:0007669"/>
    <property type="project" value="UniProtKB-KW"/>
</dbReference>
<evidence type="ECO:0000256" key="6">
    <source>
        <dbReference type="ARBA" id="ARBA00045074"/>
    </source>
</evidence>
<keyword evidence="5" id="KW-0670">Pyruvate</keyword>
<dbReference type="Pfam" id="PF03328">
    <property type="entry name" value="HpcH_HpaI"/>
    <property type="match status" value="1"/>
</dbReference>
<dbReference type="EMBL" id="JABEQJ010000011">
    <property type="protein sequence ID" value="MBB2160475.1"/>
    <property type="molecule type" value="Genomic_DNA"/>
</dbReference>
<dbReference type="GO" id="GO:0016832">
    <property type="term" value="F:aldehyde-lyase activity"/>
    <property type="evidence" value="ECO:0007669"/>
    <property type="project" value="TreeGrafter"/>
</dbReference>
<dbReference type="PANTHER" id="PTHR30502">
    <property type="entry name" value="2-KETO-3-DEOXY-L-RHAMNONATE ALDOLASE"/>
    <property type="match status" value="1"/>
</dbReference>
<evidence type="ECO:0000256" key="2">
    <source>
        <dbReference type="ARBA" id="ARBA00005568"/>
    </source>
</evidence>
<dbReference type="GO" id="GO:0005737">
    <property type="term" value="C:cytoplasm"/>
    <property type="evidence" value="ECO:0007669"/>
    <property type="project" value="UniProtKB-ARBA"/>
</dbReference>
<keyword evidence="3" id="KW-0479">Metal-binding</keyword>
<comment type="cofactor">
    <cofactor evidence="1">
        <name>a divalent metal cation</name>
        <dbReference type="ChEBI" id="CHEBI:60240"/>
    </cofactor>
</comment>
<dbReference type="Gene3D" id="3.20.20.60">
    <property type="entry name" value="Phosphoenolpyruvate-binding domains"/>
    <property type="match status" value="1"/>
</dbReference>
<organism evidence="8 9">
    <name type="scientific">Gluconacetobacter sacchari</name>
    <dbReference type="NCBI Taxonomy" id="92759"/>
    <lineage>
        <taxon>Bacteria</taxon>
        <taxon>Pseudomonadati</taxon>
        <taxon>Pseudomonadota</taxon>
        <taxon>Alphaproteobacteria</taxon>
        <taxon>Acetobacterales</taxon>
        <taxon>Acetobacteraceae</taxon>
        <taxon>Gluconacetobacter</taxon>
    </lineage>
</organism>
<comment type="caution">
    <text evidence="8">The sequence shown here is derived from an EMBL/GenBank/DDBJ whole genome shotgun (WGS) entry which is preliminary data.</text>
</comment>
<dbReference type="FunFam" id="3.20.20.60:FF:000004">
    <property type="entry name" value="5-keto-4-deoxy-D-glucarate aldolase"/>
    <property type="match status" value="1"/>
</dbReference>
<comment type="catalytic activity">
    <reaction evidence="6">
        <text>D-glyceraldehyde + pyruvate = 2-dehydro-3-deoxy-L-galactonate</text>
        <dbReference type="Rhea" id="RHEA:80055"/>
        <dbReference type="ChEBI" id="CHEBI:15361"/>
        <dbReference type="ChEBI" id="CHEBI:17378"/>
        <dbReference type="ChEBI" id="CHEBI:75545"/>
    </reaction>
</comment>
<evidence type="ECO:0000256" key="1">
    <source>
        <dbReference type="ARBA" id="ARBA00001968"/>
    </source>
</evidence>
<reference evidence="8 9" key="1">
    <citation type="submission" date="2020-04" db="EMBL/GenBank/DDBJ databases">
        <title>Description of novel Gluconacetobacter.</title>
        <authorList>
            <person name="Sombolestani A."/>
        </authorList>
    </citation>
    <scope>NUCLEOTIDE SEQUENCE [LARGE SCALE GENOMIC DNA]</scope>
    <source>
        <strain evidence="8 9">LMG 19747</strain>
    </source>
</reference>
<sequence length="261" mass="27206">MPAPRNGFKAALRDDRCLLGLWLALGEGYTAEICAGAGFDWVLVDGEHGPNDIRSIMRQVQAIALTGSHAVVRPPVGEDWILKQILDIGAQTVLVPMIESAAQAASVARAVRYAPDGRRGIGAALARASAFNRIPDYLSSADDEICLLVQVESRAGLAALDEILTVEGVDGVFVGPADLAADLGYRGNPGHPAVQETVRAALRKIVAAGKPAGILSSDLALSQSYVALGARFVAIGSDVGILAGGTRRLLEDFRGGMKGEA</sequence>
<evidence type="ECO:0000313" key="8">
    <source>
        <dbReference type="EMBL" id="MBB2160475.1"/>
    </source>
</evidence>
<dbReference type="InterPro" id="IPR015813">
    <property type="entry name" value="Pyrv/PenolPyrv_kinase-like_dom"/>
</dbReference>
<evidence type="ECO:0000256" key="5">
    <source>
        <dbReference type="ARBA" id="ARBA00023317"/>
    </source>
</evidence>
<evidence type="ECO:0000256" key="3">
    <source>
        <dbReference type="ARBA" id="ARBA00022723"/>
    </source>
</evidence>
<accession>A0A7W4ICU0</accession>
<dbReference type="InterPro" id="IPR005000">
    <property type="entry name" value="Aldolase/citrate-lyase_domain"/>
</dbReference>
<name>A0A7W4ICU0_9PROT</name>
<dbReference type="AlphaFoldDB" id="A0A7W4ICU0"/>
<evidence type="ECO:0000259" key="7">
    <source>
        <dbReference type="Pfam" id="PF03328"/>
    </source>
</evidence>
<feature type="domain" description="HpcH/HpaI aldolase/citrate lyase" evidence="7">
    <location>
        <begin position="19"/>
        <end position="241"/>
    </location>
</feature>
<gene>
    <name evidence="8" type="ORF">HLH48_09865</name>
</gene>
<dbReference type="PANTHER" id="PTHR30502:SF0">
    <property type="entry name" value="PHOSPHOENOLPYRUVATE CARBOXYLASE FAMILY PROTEIN"/>
    <property type="match status" value="1"/>
</dbReference>
<dbReference type="InterPro" id="IPR050251">
    <property type="entry name" value="HpcH-HpaI_aldolase"/>
</dbReference>
<dbReference type="RefSeq" id="WP_182997341.1">
    <property type="nucleotide sequence ID" value="NZ_JABEQJ010000011.1"/>
</dbReference>
<keyword evidence="4 8" id="KW-0456">Lyase</keyword>
<comment type="similarity">
    <text evidence="2">Belongs to the HpcH/HpaI aldolase family.</text>
</comment>
<protein>
    <submittedName>
        <fullName evidence="8">HpcH/HpaI aldolase/citrate lyase family protein</fullName>
    </submittedName>
</protein>
<dbReference type="Proteomes" id="UP000589085">
    <property type="component" value="Unassembled WGS sequence"/>
</dbReference>
<proteinExistence type="inferred from homology"/>
<dbReference type="SUPFAM" id="SSF51621">
    <property type="entry name" value="Phosphoenolpyruvate/pyruvate domain"/>
    <property type="match status" value="1"/>
</dbReference>
<dbReference type="InterPro" id="IPR040442">
    <property type="entry name" value="Pyrv_kinase-like_dom_sf"/>
</dbReference>
<evidence type="ECO:0000313" key="9">
    <source>
        <dbReference type="Proteomes" id="UP000589085"/>
    </source>
</evidence>
<evidence type="ECO:0000256" key="4">
    <source>
        <dbReference type="ARBA" id="ARBA00023239"/>
    </source>
</evidence>